<dbReference type="PIR" id="T28319">
    <property type="entry name" value="T28319"/>
</dbReference>
<evidence type="ECO:0000313" key="1">
    <source>
        <dbReference type="EMBL" id="AAC97781.1"/>
    </source>
</evidence>
<dbReference type="KEGG" id="vg:1449776"/>
<dbReference type="EMBL" id="AF063866">
    <property type="protein sequence ID" value="AAC97781.1"/>
    <property type="molecule type" value="Genomic_DNA"/>
</dbReference>
<dbReference type="Proteomes" id="UP000172353">
    <property type="component" value="Segment"/>
</dbReference>
<reference evidence="1 2" key="1">
    <citation type="journal article" date="1999" name="J. Virol.">
        <title>The genome of Melanoplus sanguinipes entomopoxvirus.</title>
        <authorList>
            <person name="Afonso C.L."/>
            <person name="Tulman E.R."/>
            <person name="Lu Z."/>
            <person name="Oma E."/>
            <person name="Kutish G.F."/>
            <person name="Rock D.L."/>
        </authorList>
    </citation>
    <scope>NUCLEOTIDE SEQUENCE [LARGE SCALE GENOMIC DNA]</scope>
    <source>
        <strain evidence="1">Tucson</strain>
    </source>
</reference>
<gene>
    <name evidence="1" type="primary">MSV158</name>
</gene>
<dbReference type="RefSeq" id="NP_048229.1">
    <property type="nucleotide sequence ID" value="NC_001993.1"/>
</dbReference>
<keyword evidence="2" id="KW-1185">Reference proteome</keyword>
<dbReference type="GeneID" id="1449776"/>
<evidence type="ECO:0000313" key="2">
    <source>
        <dbReference type="Proteomes" id="UP000172353"/>
    </source>
</evidence>
<accession>Q9YVT4</accession>
<dbReference type="OrthoDB" id="8723at10239"/>
<organism evidence="1 2">
    <name type="scientific">Melanoplus sanguinipes entomopoxvirus</name>
    <name type="common">MsEPV</name>
    <dbReference type="NCBI Taxonomy" id="83191"/>
    <lineage>
        <taxon>Viruses</taxon>
        <taxon>Varidnaviria</taxon>
        <taxon>Bamfordvirae</taxon>
        <taxon>Nucleocytoviricota</taxon>
        <taxon>Pokkesviricetes</taxon>
        <taxon>Chitovirales</taxon>
        <taxon>Poxviridae</taxon>
        <taxon>Entomopoxvirinae</taxon>
        <taxon>Deltaentomopoxvirus</taxon>
        <taxon>Deltaentomopoxvirus msanguinipes</taxon>
    </lineage>
</organism>
<proteinExistence type="predicted"/>
<sequence length="225" mass="25910">MYYNPLYTIINASKSIYIGDNIIGGANKIFIPDNKSIIRILHKRSFTKKKTKYDSNKLKIDNATFYNIYDMRDFIANGKKTINDFIDLLMKDRFSLLVGDSILRPGNRKEIFSQTSYPILITFKMNPKLKYVVENPEQMLNEAKQISEDTVYAYKQIGTYVVSVSPSSVIIDSIKYIDNSKNKIKLVNVNKDKEITINEDYNPILIEDLNTIVKELNITPLGITQ</sequence>
<protein>
    <submittedName>
        <fullName evidence="1">ORF MSV158 putative core protein VP8 homolog (Vaccinia L4R), similar to GB:X76267</fullName>
    </submittedName>
</protein>
<organismHost>
    <name type="scientific">Melanoplus sanguinipes</name>
    <name type="common">Migratory grasshopper</name>
    <dbReference type="NCBI Taxonomy" id="65742"/>
</organismHost>
<name>Q9YVT4_MSEPV</name>